<dbReference type="Proteomes" id="UP000789570">
    <property type="component" value="Unassembled WGS sequence"/>
</dbReference>
<reference evidence="1" key="1">
    <citation type="submission" date="2021-06" db="EMBL/GenBank/DDBJ databases">
        <authorList>
            <person name="Kallberg Y."/>
            <person name="Tangrot J."/>
            <person name="Rosling A."/>
        </authorList>
    </citation>
    <scope>NUCLEOTIDE SEQUENCE</scope>
    <source>
        <strain evidence="1">UK204</strain>
    </source>
</reference>
<name>A0A9N9H4I2_9GLOM</name>
<evidence type="ECO:0000313" key="1">
    <source>
        <dbReference type="EMBL" id="CAG8652596.1"/>
    </source>
</evidence>
<accession>A0A9N9H4I2</accession>
<organism evidence="1 2">
    <name type="scientific">Funneliformis caledonium</name>
    <dbReference type="NCBI Taxonomy" id="1117310"/>
    <lineage>
        <taxon>Eukaryota</taxon>
        <taxon>Fungi</taxon>
        <taxon>Fungi incertae sedis</taxon>
        <taxon>Mucoromycota</taxon>
        <taxon>Glomeromycotina</taxon>
        <taxon>Glomeromycetes</taxon>
        <taxon>Glomerales</taxon>
        <taxon>Glomeraceae</taxon>
        <taxon>Funneliformis</taxon>
    </lineage>
</organism>
<proteinExistence type="predicted"/>
<dbReference type="OrthoDB" id="2432705at2759"/>
<dbReference type="AlphaFoldDB" id="A0A9N9H4I2"/>
<protein>
    <submittedName>
        <fullName evidence="1">6788_t:CDS:1</fullName>
    </submittedName>
</protein>
<sequence>METMNLIIQQNGASFNAIMPLLQKLESDKLSTSLEKATEKAIKKIFDTYKTTEELLDYSKKQIKELQLKQDDEFARLLDFAYKN</sequence>
<evidence type="ECO:0000313" key="2">
    <source>
        <dbReference type="Proteomes" id="UP000789570"/>
    </source>
</evidence>
<gene>
    <name evidence="1" type="ORF">FCALED_LOCUS11146</name>
</gene>
<comment type="caution">
    <text evidence="1">The sequence shown here is derived from an EMBL/GenBank/DDBJ whole genome shotgun (WGS) entry which is preliminary data.</text>
</comment>
<keyword evidence="2" id="KW-1185">Reference proteome</keyword>
<dbReference type="EMBL" id="CAJVPQ010004491">
    <property type="protein sequence ID" value="CAG8652596.1"/>
    <property type="molecule type" value="Genomic_DNA"/>
</dbReference>